<evidence type="ECO:0000256" key="1">
    <source>
        <dbReference type="SAM" id="Phobius"/>
    </source>
</evidence>
<reference evidence="2 3" key="1">
    <citation type="submission" date="2016-10" db="EMBL/GenBank/DDBJ databases">
        <authorList>
            <person name="Varghese N."/>
        </authorList>
    </citation>
    <scope>NUCLEOTIDE SEQUENCE [LARGE SCALE GENOMIC DNA]</scope>
</reference>
<proteinExistence type="predicted"/>
<protein>
    <submittedName>
        <fullName evidence="2">Uncharacterized protein</fullName>
    </submittedName>
</protein>
<gene>
    <name evidence="2" type="ORF">ZT1A5_G7254</name>
</gene>
<keyword evidence="1" id="KW-0472">Membrane</keyword>
<name>A0A1Y6LN28_ZYMTR</name>
<dbReference type="EMBL" id="LT882682">
    <property type="protein sequence ID" value="SMY25812.1"/>
    <property type="molecule type" value="Genomic_DNA"/>
</dbReference>
<sequence>MPIVAKNVPTSKALLTYTTCHHAADLTFTMKLIVFTITALLPGLSLVSGATTWAKGKKGMCCKSTLDFCHQLGYWGCAVSDRSYCVRETSGLHGPTAWCNESCLESERSEGVAARDAKDYITDGGLCVCTNFDANSKYDTDSPCGPP</sequence>
<keyword evidence="1" id="KW-1133">Transmembrane helix</keyword>
<dbReference type="Proteomes" id="UP000215453">
    <property type="component" value="Chromosome 7"/>
</dbReference>
<accession>A0A1Y6LN28</accession>
<evidence type="ECO:0000313" key="2">
    <source>
        <dbReference type="EMBL" id="SMY25812.1"/>
    </source>
</evidence>
<keyword evidence="1" id="KW-0812">Transmembrane</keyword>
<organism evidence="2 3">
    <name type="scientific">Zymoseptoria tritici ST99CH_1A5</name>
    <dbReference type="NCBI Taxonomy" id="1276529"/>
    <lineage>
        <taxon>Eukaryota</taxon>
        <taxon>Fungi</taxon>
        <taxon>Dikarya</taxon>
        <taxon>Ascomycota</taxon>
        <taxon>Pezizomycotina</taxon>
        <taxon>Dothideomycetes</taxon>
        <taxon>Dothideomycetidae</taxon>
        <taxon>Mycosphaerellales</taxon>
        <taxon>Mycosphaerellaceae</taxon>
        <taxon>Zymoseptoria</taxon>
    </lineage>
</organism>
<dbReference type="AlphaFoldDB" id="A0A1Y6LN28"/>
<evidence type="ECO:0000313" key="3">
    <source>
        <dbReference type="Proteomes" id="UP000215453"/>
    </source>
</evidence>
<feature type="transmembrane region" description="Helical" evidence="1">
    <location>
        <begin position="32"/>
        <end position="54"/>
    </location>
</feature>